<keyword evidence="1" id="KW-1133">Transmembrane helix</keyword>
<keyword evidence="1" id="KW-0472">Membrane</keyword>
<name>A0ABY2TU20_9SPIR</name>
<keyword evidence="1" id="KW-0812">Transmembrane</keyword>
<evidence type="ECO:0000256" key="1">
    <source>
        <dbReference type="SAM" id="Phobius"/>
    </source>
</evidence>
<reference evidence="2 3" key="1">
    <citation type="journal article" date="2019" name="Anaerobe">
        <title>Brachyspira catarrhinii sp. nov., an anaerobic intestinal spirochaete isolated from vervet monkeys may have been misidentified as Brachyspira aalborgi in previous studies.</title>
        <authorList>
            <person name="Phillips N.D."/>
            <person name="La T."/>
            <person name="Hampson D.J."/>
        </authorList>
    </citation>
    <scope>NUCLEOTIDE SEQUENCE [LARGE SCALE GENOMIC DNA]</scope>
    <source>
        <strain evidence="2 3">Z12</strain>
    </source>
</reference>
<dbReference type="EMBL" id="SJDU01000015">
    <property type="protein sequence ID" value="TKZ36225.1"/>
    <property type="molecule type" value="Genomic_DNA"/>
</dbReference>
<evidence type="ECO:0000313" key="2">
    <source>
        <dbReference type="EMBL" id="TKZ36225.1"/>
    </source>
</evidence>
<dbReference type="Proteomes" id="UP000310168">
    <property type="component" value="Unassembled WGS sequence"/>
</dbReference>
<comment type="caution">
    <text evidence="2">The sequence shown here is derived from an EMBL/GenBank/DDBJ whole genome shotgun (WGS) entry which is preliminary data.</text>
</comment>
<accession>A0ABY2TU20</accession>
<sequence length="188" mass="22533">MKTKKTIILLTLRLTAIILLTIILFKPIFPKLLINEKVFNIKNKEFVILYTHSVNKGLVRDYYIIKDKNIILSKTRFASYGAGIPEPEETQKFTITDDYIEIDDINKKIDNLYLFVGTVANHRIEIDGEEIELKKLFKPQSNIKIEYKILSLFEYIKLKLDYWRNDEQRKPSYSHFNRRRNRRLYEQI</sequence>
<feature type="transmembrane region" description="Helical" evidence="1">
    <location>
        <begin position="7"/>
        <end position="29"/>
    </location>
</feature>
<evidence type="ECO:0000313" key="3">
    <source>
        <dbReference type="Proteomes" id="UP000310168"/>
    </source>
</evidence>
<protein>
    <submittedName>
        <fullName evidence="2">DUF1850 domain-containing protein</fullName>
    </submittedName>
</protein>
<gene>
    <name evidence="2" type="ORF">EZH24_01220</name>
</gene>
<dbReference type="InterPro" id="IPR015001">
    <property type="entry name" value="DUF1850"/>
</dbReference>
<proteinExistence type="predicted"/>
<organism evidence="2 3">
    <name type="scientific">Brachyspira catarrhinii</name>
    <dbReference type="NCBI Taxonomy" id="2528966"/>
    <lineage>
        <taxon>Bacteria</taxon>
        <taxon>Pseudomonadati</taxon>
        <taxon>Spirochaetota</taxon>
        <taxon>Spirochaetia</taxon>
        <taxon>Brachyspirales</taxon>
        <taxon>Brachyspiraceae</taxon>
        <taxon>Brachyspira</taxon>
    </lineage>
</organism>
<keyword evidence="3" id="KW-1185">Reference proteome</keyword>
<dbReference type="Pfam" id="PF08905">
    <property type="entry name" value="DUF1850"/>
    <property type="match status" value="1"/>
</dbReference>